<proteinExistence type="predicted"/>
<accession>A0A5B8J822</accession>
<name>A0A5B8J822_9RHOB</name>
<dbReference type="AlphaFoldDB" id="A0A5B8J822"/>
<evidence type="ECO:0000313" key="3">
    <source>
        <dbReference type="EMBL" id="QDY70400.1"/>
    </source>
</evidence>
<evidence type="ECO:0000259" key="2">
    <source>
        <dbReference type="Pfam" id="PF04892"/>
    </source>
</evidence>
<sequence length="192" mass="20988">MTPVEMVIYAGGALLYALAGTLVLGLGVRLAGHRLSRAAATFALTALFVVFLGLHPFPDPATLDCSQGGARKYVEPFRFTHAYTRFWNEGRPLGDWLYSLSIVSPVMNVALFALPGMALARVTRSWNRAAVCAICLTGFIELSQITALYGLYPCSYRHFEIDDLILNVTGVMLGFALVRSVSRAKQRGQDIL</sequence>
<keyword evidence="3" id="KW-0614">Plasmid</keyword>
<dbReference type="PANTHER" id="PTHR36834">
    <property type="entry name" value="MEMBRANE PROTEIN-RELATED"/>
    <property type="match status" value="1"/>
</dbReference>
<keyword evidence="4" id="KW-1185">Reference proteome</keyword>
<dbReference type="InterPro" id="IPR053150">
    <property type="entry name" value="Teicoplanin_resist-assoc"/>
</dbReference>
<dbReference type="RefSeq" id="WP_146365818.1">
    <property type="nucleotide sequence ID" value="NZ_CP042262.1"/>
</dbReference>
<dbReference type="Proteomes" id="UP000318483">
    <property type="component" value="Plasmid unnamed1"/>
</dbReference>
<feature type="transmembrane region" description="Helical" evidence="1">
    <location>
        <begin position="35"/>
        <end position="54"/>
    </location>
</feature>
<organism evidence="3 4">
    <name type="scientific">Qingshengfaniella alkalisoli</name>
    <dbReference type="NCBI Taxonomy" id="2599296"/>
    <lineage>
        <taxon>Bacteria</taxon>
        <taxon>Pseudomonadati</taxon>
        <taxon>Pseudomonadota</taxon>
        <taxon>Alphaproteobacteria</taxon>
        <taxon>Rhodobacterales</taxon>
        <taxon>Paracoccaceae</taxon>
        <taxon>Qingshengfaniella</taxon>
    </lineage>
</organism>
<keyword evidence="1" id="KW-1133">Transmembrane helix</keyword>
<evidence type="ECO:0000256" key="1">
    <source>
        <dbReference type="SAM" id="Phobius"/>
    </source>
</evidence>
<geneLocation type="plasmid" evidence="3 4">
    <name>unnamed1</name>
</geneLocation>
<keyword evidence="1" id="KW-0812">Transmembrane</keyword>
<dbReference type="PANTHER" id="PTHR36834:SF1">
    <property type="entry name" value="INTEGRAL MEMBRANE PROTEIN"/>
    <property type="match status" value="1"/>
</dbReference>
<gene>
    <name evidence="3" type="ORF">FPZ52_11780</name>
</gene>
<feature type="domain" description="VanZ-like" evidence="2">
    <location>
        <begin position="42"/>
        <end position="179"/>
    </location>
</feature>
<evidence type="ECO:0000313" key="4">
    <source>
        <dbReference type="Proteomes" id="UP000318483"/>
    </source>
</evidence>
<feature type="transmembrane region" description="Helical" evidence="1">
    <location>
        <begin position="129"/>
        <end position="152"/>
    </location>
</feature>
<reference evidence="3 4" key="1">
    <citation type="submission" date="2019-07" db="EMBL/GenBank/DDBJ databases">
        <title>Litoreibacter alkalisoli sp. nov., isolated from saline-alkaline soil.</title>
        <authorList>
            <person name="Wang S."/>
            <person name="Xu L."/>
            <person name="Xing Y.-T."/>
            <person name="Sun J.-Q."/>
        </authorList>
    </citation>
    <scope>NUCLEOTIDE SEQUENCE [LARGE SCALE GENOMIC DNA]</scope>
    <source>
        <strain evidence="3 4">LN3S51</strain>
        <plasmid evidence="3 4">unnamed1</plasmid>
    </source>
</reference>
<dbReference type="KEGG" id="lit:FPZ52_11780"/>
<dbReference type="InterPro" id="IPR006976">
    <property type="entry name" value="VanZ-like"/>
</dbReference>
<feature type="transmembrane region" description="Helical" evidence="1">
    <location>
        <begin position="96"/>
        <end position="117"/>
    </location>
</feature>
<dbReference type="Pfam" id="PF04892">
    <property type="entry name" value="VanZ"/>
    <property type="match status" value="1"/>
</dbReference>
<keyword evidence="1" id="KW-0472">Membrane</keyword>
<feature type="transmembrane region" description="Helical" evidence="1">
    <location>
        <begin position="6"/>
        <end position="28"/>
    </location>
</feature>
<feature type="transmembrane region" description="Helical" evidence="1">
    <location>
        <begin position="164"/>
        <end position="182"/>
    </location>
</feature>
<dbReference type="OrthoDB" id="4822551at2"/>
<dbReference type="EMBL" id="CP042262">
    <property type="protein sequence ID" value="QDY70400.1"/>
    <property type="molecule type" value="Genomic_DNA"/>
</dbReference>
<protein>
    <submittedName>
        <fullName evidence="3">VanZ family protein</fullName>
    </submittedName>
</protein>